<proteinExistence type="predicted"/>
<name>A0A183VBD5_TOXCA</name>
<evidence type="ECO:0000313" key="2">
    <source>
        <dbReference type="Proteomes" id="UP000050794"/>
    </source>
</evidence>
<sequence length="205" mass="22555">MLDTATRQTGSAGELVMPLFANRWARAYLLPEAVYSEYSMEPSETAVEFPQESVGIPGDTFHVCNDALPRFVDSLEVIGRVPCEPVPLDHLPREWQMIHSSSEASEDSGSFGEIDELDSITAKSIDTSAPSVKLSEAPHSEYYSHPPMSQYFVDKNLINIGKYCGNAVCLSQYLLDELNENAMEFSLFPPKLQDGVGETVDGGKV</sequence>
<protein>
    <submittedName>
        <fullName evidence="1 3">Uncharacterized protein</fullName>
    </submittedName>
</protein>
<organism evidence="2 3">
    <name type="scientific">Toxocara canis</name>
    <name type="common">Canine roundworm</name>
    <dbReference type="NCBI Taxonomy" id="6265"/>
    <lineage>
        <taxon>Eukaryota</taxon>
        <taxon>Metazoa</taxon>
        <taxon>Ecdysozoa</taxon>
        <taxon>Nematoda</taxon>
        <taxon>Chromadorea</taxon>
        <taxon>Rhabditida</taxon>
        <taxon>Spirurina</taxon>
        <taxon>Ascaridomorpha</taxon>
        <taxon>Ascaridoidea</taxon>
        <taxon>Toxocaridae</taxon>
        <taxon>Toxocara</taxon>
    </lineage>
</organism>
<dbReference type="WBParaSite" id="TCNE_0001805901-mRNA-1">
    <property type="protein sequence ID" value="TCNE_0001805901-mRNA-1"/>
    <property type="gene ID" value="TCNE_0001805901"/>
</dbReference>
<accession>A0A183VBD5</accession>
<reference evidence="1 2" key="2">
    <citation type="submission" date="2018-11" db="EMBL/GenBank/DDBJ databases">
        <authorList>
            <consortium name="Pathogen Informatics"/>
        </authorList>
    </citation>
    <scope>NUCLEOTIDE SEQUENCE [LARGE SCALE GENOMIC DNA]</scope>
</reference>
<dbReference type="AlphaFoldDB" id="A0A183VBD5"/>
<dbReference type="Proteomes" id="UP000050794">
    <property type="component" value="Unassembled WGS sequence"/>
</dbReference>
<gene>
    <name evidence="1" type="ORF">TCNE_LOCUS18055</name>
</gene>
<keyword evidence="2" id="KW-1185">Reference proteome</keyword>
<evidence type="ECO:0000313" key="1">
    <source>
        <dbReference type="EMBL" id="VDM49376.1"/>
    </source>
</evidence>
<evidence type="ECO:0000313" key="3">
    <source>
        <dbReference type="WBParaSite" id="TCNE_0001805901-mRNA-1"/>
    </source>
</evidence>
<reference evidence="3" key="1">
    <citation type="submission" date="2016-06" db="UniProtKB">
        <authorList>
            <consortium name="WormBaseParasite"/>
        </authorList>
    </citation>
    <scope>IDENTIFICATION</scope>
</reference>
<dbReference type="EMBL" id="UYWY01025077">
    <property type="protein sequence ID" value="VDM49376.1"/>
    <property type="molecule type" value="Genomic_DNA"/>
</dbReference>